<evidence type="ECO:0000313" key="5">
    <source>
        <dbReference type="Proteomes" id="UP000215914"/>
    </source>
</evidence>
<dbReference type="PANTHER" id="PTHR47593">
    <property type="entry name" value="ZINC FINGER PROTEIN 4-LIKE"/>
    <property type="match status" value="1"/>
</dbReference>
<keyword evidence="1" id="KW-0863">Zinc-finger</keyword>
<dbReference type="SUPFAM" id="SSF57667">
    <property type="entry name" value="beta-beta-alpha zinc fingers"/>
    <property type="match status" value="1"/>
</dbReference>
<evidence type="ECO:0000313" key="4">
    <source>
        <dbReference type="EMBL" id="KAF5763144.1"/>
    </source>
</evidence>
<keyword evidence="5" id="KW-1185">Reference proteome</keyword>
<keyword evidence="1" id="KW-0862">Zinc</keyword>
<dbReference type="Gramene" id="mRNA:HanXRQr2_Chr15g0676911">
    <property type="protein sequence ID" value="CDS:HanXRQr2_Chr15g0676911.1"/>
    <property type="gene ID" value="HanXRQr2_Chr15g0676911"/>
</dbReference>
<name>A0A9K3DYZ5_HELAN</name>
<gene>
    <name evidence="4" type="ORF">HanXRQr2_Chr15g0676911</name>
</gene>
<dbReference type="InterPro" id="IPR013087">
    <property type="entry name" value="Znf_C2H2_type"/>
</dbReference>
<reference evidence="4" key="2">
    <citation type="submission" date="2020-06" db="EMBL/GenBank/DDBJ databases">
        <title>Helianthus annuus Genome sequencing and assembly Release 2.</title>
        <authorList>
            <person name="Gouzy J."/>
            <person name="Langlade N."/>
            <person name="Munos S."/>
        </authorList>
    </citation>
    <scope>NUCLEOTIDE SEQUENCE</scope>
    <source>
        <tissue evidence="4">Leaves</tissue>
    </source>
</reference>
<evidence type="ECO:0000256" key="2">
    <source>
        <dbReference type="SAM" id="MobiDB-lite"/>
    </source>
</evidence>
<dbReference type="InterPro" id="IPR036236">
    <property type="entry name" value="Znf_C2H2_sf"/>
</dbReference>
<proteinExistence type="predicted"/>
<protein>
    <submittedName>
        <fullName evidence="4">Transcription factor C2H2 family</fullName>
    </submittedName>
</protein>
<dbReference type="AlphaFoldDB" id="A0A9K3DYZ5"/>
<accession>A0A9K3DYZ5</accession>
<evidence type="ECO:0000256" key="1">
    <source>
        <dbReference type="PROSITE-ProRule" id="PRU00042"/>
    </source>
</evidence>
<dbReference type="PANTHER" id="PTHR47593:SF8">
    <property type="entry name" value="OS12G0581900 PROTEIN"/>
    <property type="match status" value="1"/>
</dbReference>
<dbReference type="EMBL" id="MNCJ02000330">
    <property type="protein sequence ID" value="KAF5763144.1"/>
    <property type="molecule type" value="Genomic_DNA"/>
</dbReference>
<sequence length="161" mass="17936">MDDGDSVSDTTNNAQDTTIIKKATPMKKSFSCLFCSKKFHSSQALGGHQNAHKKERTAARKAKRAASKASLLSQPSLLFAPSNGILDPSFYINAHAVNSCPFTSQQYFYSVNNMNQNLYNQGYGQQHSLFMYEGSLQYVKNHKSNFDGDKDSQKLDLSLHL</sequence>
<dbReference type="PROSITE" id="PS00028">
    <property type="entry name" value="ZINC_FINGER_C2H2_1"/>
    <property type="match status" value="1"/>
</dbReference>
<dbReference type="PROSITE" id="PS50157">
    <property type="entry name" value="ZINC_FINGER_C2H2_2"/>
    <property type="match status" value="1"/>
</dbReference>
<dbReference type="Proteomes" id="UP000215914">
    <property type="component" value="Unassembled WGS sequence"/>
</dbReference>
<comment type="caution">
    <text evidence="4">The sequence shown here is derived from an EMBL/GenBank/DDBJ whole genome shotgun (WGS) entry which is preliminary data.</text>
</comment>
<dbReference type="InterPro" id="IPR053266">
    <property type="entry name" value="Zinc_finger_protein_7"/>
</dbReference>
<keyword evidence="1" id="KW-0479">Metal-binding</keyword>
<feature type="region of interest" description="Disordered" evidence="2">
    <location>
        <begin position="45"/>
        <end position="67"/>
    </location>
</feature>
<reference evidence="4" key="1">
    <citation type="journal article" date="2017" name="Nature">
        <title>The sunflower genome provides insights into oil metabolism, flowering and Asterid evolution.</title>
        <authorList>
            <person name="Badouin H."/>
            <person name="Gouzy J."/>
            <person name="Grassa C.J."/>
            <person name="Murat F."/>
            <person name="Staton S.E."/>
            <person name="Cottret L."/>
            <person name="Lelandais-Briere C."/>
            <person name="Owens G.L."/>
            <person name="Carrere S."/>
            <person name="Mayjonade B."/>
            <person name="Legrand L."/>
            <person name="Gill N."/>
            <person name="Kane N.C."/>
            <person name="Bowers J.E."/>
            <person name="Hubner S."/>
            <person name="Bellec A."/>
            <person name="Berard A."/>
            <person name="Berges H."/>
            <person name="Blanchet N."/>
            <person name="Boniface M.C."/>
            <person name="Brunel D."/>
            <person name="Catrice O."/>
            <person name="Chaidir N."/>
            <person name="Claudel C."/>
            <person name="Donnadieu C."/>
            <person name="Faraut T."/>
            <person name="Fievet G."/>
            <person name="Helmstetter N."/>
            <person name="King M."/>
            <person name="Knapp S.J."/>
            <person name="Lai Z."/>
            <person name="Le Paslier M.C."/>
            <person name="Lippi Y."/>
            <person name="Lorenzon L."/>
            <person name="Mandel J.R."/>
            <person name="Marage G."/>
            <person name="Marchand G."/>
            <person name="Marquand E."/>
            <person name="Bret-Mestries E."/>
            <person name="Morien E."/>
            <person name="Nambeesan S."/>
            <person name="Nguyen T."/>
            <person name="Pegot-Espagnet P."/>
            <person name="Pouilly N."/>
            <person name="Raftis F."/>
            <person name="Sallet E."/>
            <person name="Schiex T."/>
            <person name="Thomas J."/>
            <person name="Vandecasteele C."/>
            <person name="Vares D."/>
            <person name="Vear F."/>
            <person name="Vautrin S."/>
            <person name="Crespi M."/>
            <person name="Mangin B."/>
            <person name="Burke J.M."/>
            <person name="Salse J."/>
            <person name="Munos S."/>
            <person name="Vincourt P."/>
            <person name="Rieseberg L.H."/>
            <person name="Langlade N.B."/>
        </authorList>
    </citation>
    <scope>NUCLEOTIDE SEQUENCE</scope>
    <source>
        <tissue evidence="4">Leaves</tissue>
    </source>
</reference>
<organism evidence="4 5">
    <name type="scientific">Helianthus annuus</name>
    <name type="common">Common sunflower</name>
    <dbReference type="NCBI Taxonomy" id="4232"/>
    <lineage>
        <taxon>Eukaryota</taxon>
        <taxon>Viridiplantae</taxon>
        <taxon>Streptophyta</taxon>
        <taxon>Embryophyta</taxon>
        <taxon>Tracheophyta</taxon>
        <taxon>Spermatophyta</taxon>
        <taxon>Magnoliopsida</taxon>
        <taxon>eudicotyledons</taxon>
        <taxon>Gunneridae</taxon>
        <taxon>Pentapetalae</taxon>
        <taxon>asterids</taxon>
        <taxon>campanulids</taxon>
        <taxon>Asterales</taxon>
        <taxon>Asteraceae</taxon>
        <taxon>Asteroideae</taxon>
        <taxon>Heliantheae alliance</taxon>
        <taxon>Heliantheae</taxon>
        <taxon>Helianthus</taxon>
    </lineage>
</organism>
<feature type="compositionally biased region" description="Basic residues" evidence="2">
    <location>
        <begin position="50"/>
        <end position="66"/>
    </location>
</feature>
<feature type="domain" description="C2H2-type" evidence="3">
    <location>
        <begin position="30"/>
        <end position="57"/>
    </location>
</feature>
<dbReference type="GO" id="GO:0008270">
    <property type="term" value="F:zinc ion binding"/>
    <property type="evidence" value="ECO:0007669"/>
    <property type="project" value="UniProtKB-KW"/>
</dbReference>
<evidence type="ECO:0000259" key="3">
    <source>
        <dbReference type="PROSITE" id="PS50157"/>
    </source>
</evidence>
<dbReference type="Gene3D" id="3.30.160.60">
    <property type="entry name" value="Classic Zinc Finger"/>
    <property type="match status" value="1"/>
</dbReference>